<sequence>MTAVEWQRLEGLGIGLFGLVAGYLVMPEWSLWVWPVLLLWPDVAMLGYLAGPRVGAAAYNVAHLYALPLLLFALGVLTGMLGLSAIGALWLAHIGVDRACGFGLKEPTGFQDTHLGRIGKSGQ</sequence>
<feature type="transmembrane region" description="Helical" evidence="1">
    <location>
        <begin position="63"/>
        <end position="92"/>
    </location>
</feature>
<evidence type="ECO:0000313" key="3">
    <source>
        <dbReference type="Proteomes" id="UP000316225"/>
    </source>
</evidence>
<name>A0A562NSC3_9RHOB</name>
<comment type="caution">
    <text evidence="2">The sequence shown here is derived from an EMBL/GenBank/DDBJ whole genome shotgun (WGS) entry which is preliminary data.</text>
</comment>
<dbReference type="RefSeq" id="WP_145397234.1">
    <property type="nucleotide sequence ID" value="NZ_VLKU01000004.1"/>
</dbReference>
<dbReference type="AlphaFoldDB" id="A0A562NSC3"/>
<dbReference type="Pfam" id="PF14079">
    <property type="entry name" value="DUF4260"/>
    <property type="match status" value="1"/>
</dbReference>
<feature type="transmembrane region" description="Helical" evidence="1">
    <location>
        <begin position="9"/>
        <end position="26"/>
    </location>
</feature>
<reference evidence="2 3" key="1">
    <citation type="journal article" date="2015" name="Stand. Genomic Sci.">
        <title>Genomic Encyclopedia of Bacterial and Archaeal Type Strains, Phase III: the genomes of soil and plant-associated and newly described type strains.</title>
        <authorList>
            <person name="Whitman W.B."/>
            <person name="Woyke T."/>
            <person name="Klenk H.P."/>
            <person name="Zhou Y."/>
            <person name="Lilburn T.G."/>
            <person name="Beck B.J."/>
            <person name="De Vos P."/>
            <person name="Vandamme P."/>
            <person name="Eisen J.A."/>
            <person name="Garrity G."/>
            <person name="Hugenholtz P."/>
            <person name="Kyrpides N.C."/>
        </authorList>
    </citation>
    <scope>NUCLEOTIDE SEQUENCE [LARGE SCALE GENOMIC DNA]</scope>
    <source>
        <strain evidence="2 3">CGMCC 1.5364</strain>
    </source>
</reference>
<keyword evidence="3" id="KW-1185">Reference proteome</keyword>
<dbReference type="Proteomes" id="UP000316225">
    <property type="component" value="Unassembled WGS sequence"/>
</dbReference>
<dbReference type="EMBL" id="VLKU01000004">
    <property type="protein sequence ID" value="TWI35023.1"/>
    <property type="molecule type" value="Genomic_DNA"/>
</dbReference>
<keyword evidence="1" id="KW-0812">Transmembrane</keyword>
<keyword evidence="1" id="KW-1133">Transmembrane helix</keyword>
<protein>
    <submittedName>
        <fullName evidence="2">Uncharacterized protein DUF4260</fullName>
    </submittedName>
</protein>
<dbReference type="InterPro" id="IPR025356">
    <property type="entry name" value="DUF4260"/>
</dbReference>
<organism evidence="2 3">
    <name type="scientific">Paracoccus sulfuroxidans</name>
    <dbReference type="NCBI Taxonomy" id="384678"/>
    <lineage>
        <taxon>Bacteria</taxon>
        <taxon>Pseudomonadati</taxon>
        <taxon>Pseudomonadota</taxon>
        <taxon>Alphaproteobacteria</taxon>
        <taxon>Rhodobacterales</taxon>
        <taxon>Paracoccaceae</taxon>
        <taxon>Paracoccus</taxon>
    </lineage>
</organism>
<proteinExistence type="predicted"/>
<gene>
    <name evidence="2" type="ORF">IQ24_01532</name>
</gene>
<evidence type="ECO:0000313" key="2">
    <source>
        <dbReference type="EMBL" id="TWI35023.1"/>
    </source>
</evidence>
<dbReference type="OrthoDB" id="9813911at2"/>
<evidence type="ECO:0000256" key="1">
    <source>
        <dbReference type="SAM" id="Phobius"/>
    </source>
</evidence>
<accession>A0A562NSC3</accession>
<keyword evidence="1" id="KW-0472">Membrane</keyword>